<dbReference type="OrthoDB" id="364892at2759"/>
<dbReference type="EMBL" id="DS232142">
    <property type="protein sequence ID" value="EDS36013.1"/>
    <property type="molecule type" value="Genomic_DNA"/>
</dbReference>
<evidence type="ECO:0000313" key="3">
    <source>
        <dbReference type="EMBL" id="EDS36013.1"/>
    </source>
</evidence>
<dbReference type="SUPFAM" id="SSF52540">
    <property type="entry name" value="P-loop containing nucleoside triphosphate hydrolases"/>
    <property type="match status" value="1"/>
</dbReference>
<dbReference type="InParanoid" id="B0WWC1"/>
<dbReference type="EnsemblMetazoa" id="CPIJ011675-RA">
    <property type="protein sequence ID" value="CPIJ011675-PA"/>
    <property type="gene ID" value="CPIJ011675"/>
</dbReference>
<dbReference type="HOGENOM" id="CLU_048335_0_0_1"/>
<protein>
    <submittedName>
        <fullName evidence="3">Elongation factor Tu GTP binding domain containing 2</fullName>
    </submittedName>
</protein>
<dbReference type="GO" id="GO:0003924">
    <property type="term" value="F:GTPase activity"/>
    <property type="evidence" value="ECO:0007669"/>
    <property type="project" value="InterPro"/>
</dbReference>
<dbReference type="GO" id="GO:0000398">
    <property type="term" value="P:mRNA splicing, via spliceosome"/>
    <property type="evidence" value="ECO:0007669"/>
    <property type="project" value="TreeGrafter"/>
</dbReference>
<accession>B0WWC1</accession>
<organism>
    <name type="scientific">Culex quinquefasciatus</name>
    <name type="common">Southern house mosquito</name>
    <name type="synonym">Culex pungens</name>
    <dbReference type="NCBI Taxonomy" id="7176"/>
    <lineage>
        <taxon>Eukaryota</taxon>
        <taxon>Metazoa</taxon>
        <taxon>Ecdysozoa</taxon>
        <taxon>Arthropoda</taxon>
        <taxon>Hexapoda</taxon>
        <taxon>Insecta</taxon>
        <taxon>Pterygota</taxon>
        <taxon>Neoptera</taxon>
        <taxon>Endopterygota</taxon>
        <taxon>Diptera</taxon>
        <taxon>Nematocera</taxon>
        <taxon>Culicoidea</taxon>
        <taxon>Culicidae</taxon>
        <taxon>Culicinae</taxon>
        <taxon>Culicini</taxon>
        <taxon>Culex</taxon>
        <taxon>Culex</taxon>
    </lineage>
</organism>
<dbReference type="PANTHER" id="PTHR42908">
    <property type="entry name" value="TRANSLATION ELONGATION FACTOR-RELATED"/>
    <property type="match status" value="1"/>
</dbReference>
<dbReference type="Proteomes" id="UP000002320">
    <property type="component" value="Unassembled WGS sequence"/>
</dbReference>
<dbReference type="GO" id="GO:0005829">
    <property type="term" value="C:cytosol"/>
    <property type="evidence" value="ECO:0007669"/>
    <property type="project" value="TreeGrafter"/>
</dbReference>
<evidence type="ECO:0000256" key="1">
    <source>
        <dbReference type="SAM" id="MobiDB-lite"/>
    </source>
</evidence>
<dbReference type="Gene3D" id="2.40.30.10">
    <property type="entry name" value="Translation factors"/>
    <property type="match status" value="1"/>
</dbReference>
<dbReference type="PANTHER" id="PTHR42908:SF6">
    <property type="entry name" value="116 KDA U5 SMALL NUCLEAR RIBONUCLEOPROTEIN COMPONENT"/>
    <property type="match status" value="1"/>
</dbReference>
<dbReference type="KEGG" id="cqu:CpipJ_CPIJ011675"/>
<dbReference type="VEuPathDB" id="VectorBase:CPIJ011675"/>
<evidence type="ECO:0000313" key="4">
    <source>
        <dbReference type="EnsemblMetazoa" id="CPIJ011675-PA"/>
    </source>
</evidence>
<evidence type="ECO:0000259" key="2">
    <source>
        <dbReference type="Pfam" id="PF00009"/>
    </source>
</evidence>
<name>B0WWC1_CULQU</name>
<feature type="compositionally biased region" description="Polar residues" evidence="1">
    <location>
        <begin position="488"/>
        <end position="502"/>
    </location>
</feature>
<dbReference type="GO" id="GO:0005525">
    <property type="term" value="F:GTP binding"/>
    <property type="evidence" value="ECO:0007669"/>
    <property type="project" value="InterPro"/>
</dbReference>
<gene>
    <name evidence="4" type="primary">6044141</name>
    <name evidence="3" type="ORF">CpipJ_CPIJ011675</name>
</gene>
<feature type="domain" description="Tr-type G" evidence="2">
    <location>
        <begin position="89"/>
        <end position="198"/>
    </location>
</feature>
<reference evidence="3" key="1">
    <citation type="submission" date="2007-03" db="EMBL/GenBank/DDBJ databases">
        <title>Annotation of Culex pipiens quinquefasciatus.</title>
        <authorList>
            <consortium name="The Broad Institute Genome Sequencing Platform"/>
            <person name="Atkinson P.W."/>
            <person name="Hemingway J."/>
            <person name="Christensen B.M."/>
            <person name="Higgs S."/>
            <person name="Kodira C."/>
            <person name="Hannick L."/>
            <person name="Megy K."/>
            <person name="O'Leary S."/>
            <person name="Pearson M."/>
            <person name="Haas B.J."/>
            <person name="Mauceli E."/>
            <person name="Wortman J.R."/>
            <person name="Lee N.H."/>
            <person name="Guigo R."/>
            <person name="Stanke M."/>
            <person name="Alvarado L."/>
            <person name="Amedeo P."/>
            <person name="Antoine C.H."/>
            <person name="Arensburger P."/>
            <person name="Bidwell S.L."/>
            <person name="Crawford M."/>
            <person name="Camaro F."/>
            <person name="Devon K."/>
            <person name="Engels R."/>
            <person name="Hammond M."/>
            <person name="Howarth C."/>
            <person name="Koehrsen M."/>
            <person name="Lawson D."/>
            <person name="Montgomery P."/>
            <person name="Nene V."/>
            <person name="Nusbaum C."/>
            <person name="Puiu D."/>
            <person name="Romero-Severson J."/>
            <person name="Severson D.W."/>
            <person name="Shumway M."/>
            <person name="Sisk P."/>
            <person name="Stolte C."/>
            <person name="Zeng Q."/>
            <person name="Eisenstadt E."/>
            <person name="Fraser-Liggett C."/>
            <person name="Strausberg R."/>
            <person name="Galagan J."/>
            <person name="Birren B."/>
            <person name="Collins F.H."/>
        </authorList>
    </citation>
    <scope>NUCLEOTIDE SEQUENCE [LARGE SCALE GENOMIC DNA]</scope>
    <source>
        <strain evidence="3">JHB</strain>
    </source>
</reference>
<dbReference type="SUPFAM" id="SSF50447">
    <property type="entry name" value="Translation proteins"/>
    <property type="match status" value="1"/>
</dbReference>
<dbReference type="GO" id="GO:0030623">
    <property type="term" value="F:U5 snRNA binding"/>
    <property type="evidence" value="ECO:0007669"/>
    <property type="project" value="TreeGrafter"/>
</dbReference>
<keyword evidence="3" id="KW-0251">Elongation factor</keyword>
<dbReference type="eggNOG" id="KOG0468">
    <property type="taxonomic scope" value="Eukaryota"/>
</dbReference>
<feature type="region of interest" description="Disordered" evidence="1">
    <location>
        <begin position="416"/>
        <end position="463"/>
    </location>
</feature>
<dbReference type="AlphaFoldDB" id="B0WWC1"/>
<dbReference type="Gene3D" id="3.40.50.300">
    <property type="entry name" value="P-loop containing nucleotide triphosphate hydrolases"/>
    <property type="match status" value="1"/>
</dbReference>
<dbReference type="GO" id="GO:0046540">
    <property type="term" value="C:U4/U6 x U5 tri-snRNP complex"/>
    <property type="evidence" value="ECO:0007669"/>
    <property type="project" value="TreeGrafter"/>
</dbReference>
<feature type="region of interest" description="Disordered" evidence="1">
    <location>
        <begin position="483"/>
        <end position="520"/>
    </location>
</feature>
<dbReference type="GO" id="GO:0071007">
    <property type="term" value="C:U2-type catalytic step 2 spliceosome"/>
    <property type="evidence" value="ECO:0007669"/>
    <property type="project" value="TreeGrafter"/>
</dbReference>
<evidence type="ECO:0000313" key="5">
    <source>
        <dbReference type="Proteomes" id="UP000002320"/>
    </source>
</evidence>
<reference evidence="4" key="2">
    <citation type="submission" date="2020-05" db="UniProtKB">
        <authorList>
            <consortium name="EnsemblMetazoa"/>
        </authorList>
    </citation>
    <scope>IDENTIFICATION</scope>
    <source>
        <strain evidence="4">JHB</strain>
    </source>
</reference>
<dbReference type="Pfam" id="PF00009">
    <property type="entry name" value="GTP_EFTU"/>
    <property type="match status" value="1"/>
</dbReference>
<dbReference type="InterPro" id="IPR009000">
    <property type="entry name" value="Transl_B-barrel_sf"/>
</dbReference>
<dbReference type="VEuPathDB" id="VectorBase:CQUJHB005672"/>
<keyword evidence="3" id="KW-0648">Protein biosynthesis</keyword>
<sequence>MGRTRQNNKAIGGHLGGVKMKRAVGEQVVGQAESRAEGLLVERVGQGNQPDFRRSTLLALGCEFKIYLLQIMPTIRPLVTIPISNKPPHLHHGKTMFVECLVRQTHPQFQDMDERDLRYIIMLFTEQERGTMFVECLVRQTHPQFQDMDERDLRYTIMLFTEQERGVSIKATPITLVLSDVKRKSFLINVFDAPGHEPEVYEKAAAQFGAVEICGVYFEAAVLYRPLSQGVGDVDTTLADRLAELNIRVTMEARLTTIYIGAKVLPRLVDDEDFRTLQIERLWIYEARYKVELNRVTAGNSIFIEGFDQYFVKTSTIIGVNMMNKDVLIFRPLKSNTQSIKKIAVKLVNLSELAEMLDGLVSVANLVVAFCKCFDETPKKKNKITMVARPLEKGLVEDIENVSVCIGWNKKLGESATTGSDRGTIDLGLRPDNTSPKEPCWVPSKTPSCKASSGARAKDRSTRNPIRNVKLYIAGSTAQEPFTADVLKSSQPPAESHTSPRTHPSLVPPCTPSKISSVLP</sequence>
<keyword evidence="5" id="KW-1185">Reference proteome</keyword>
<dbReference type="GO" id="GO:0003746">
    <property type="term" value="F:translation elongation factor activity"/>
    <property type="evidence" value="ECO:0007669"/>
    <property type="project" value="UniProtKB-KW"/>
</dbReference>
<dbReference type="InterPro" id="IPR000795">
    <property type="entry name" value="T_Tr_GTP-bd_dom"/>
</dbReference>
<dbReference type="InterPro" id="IPR027417">
    <property type="entry name" value="P-loop_NTPase"/>
</dbReference>
<dbReference type="STRING" id="7176.B0WWC1"/>
<proteinExistence type="predicted"/>